<protein>
    <submittedName>
        <fullName evidence="1">Uncharacterized protein</fullName>
    </submittedName>
</protein>
<proteinExistence type="predicted"/>
<name>X1A8Z1_9ZZZZ</name>
<sequence length="71" mass="8009">HQITAEDLVYSRSREEIQTKLQQIFGSYGSLDKMEETGIPTTIEAAALWRLEEGDSFIMADLEYAAVGRDI</sequence>
<organism evidence="1">
    <name type="scientific">marine sediment metagenome</name>
    <dbReference type="NCBI Taxonomy" id="412755"/>
    <lineage>
        <taxon>unclassified sequences</taxon>
        <taxon>metagenomes</taxon>
        <taxon>ecological metagenomes</taxon>
    </lineage>
</organism>
<reference evidence="1" key="1">
    <citation type="journal article" date="2014" name="Front. Microbiol.">
        <title>High frequency of phylogenetically diverse reductive dehalogenase-homologous genes in deep subseafloor sedimentary metagenomes.</title>
        <authorList>
            <person name="Kawai M."/>
            <person name="Futagami T."/>
            <person name="Toyoda A."/>
            <person name="Takaki Y."/>
            <person name="Nishi S."/>
            <person name="Hori S."/>
            <person name="Arai W."/>
            <person name="Tsubouchi T."/>
            <person name="Morono Y."/>
            <person name="Uchiyama I."/>
            <person name="Ito T."/>
            <person name="Fujiyama A."/>
            <person name="Inagaki F."/>
            <person name="Takami H."/>
        </authorList>
    </citation>
    <scope>NUCLEOTIDE SEQUENCE</scope>
    <source>
        <strain evidence="1">Expedition CK06-06</strain>
    </source>
</reference>
<accession>X1A8Z1</accession>
<gene>
    <name evidence="1" type="ORF">S01H4_29344</name>
</gene>
<dbReference type="AlphaFoldDB" id="X1A8Z1"/>
<feature type="non-terminal residue" evidence="1">
    <location>
        <position position="1"/>
    </location>
</feature>
<dbReference type="EMBL" id="BART01014951">
    <property type="protein sequence ID" value="GAG78815.1"/>
    <property type="molecule type" value="Genomic_DNA"/>
</dbReference>
<feature type="non-terminal residue" evidence="1">
    <location>
        <position position="71"/>
    </location>
</feature>
<evidence type="ECO:0000313" key="1">
    <source>
        <dbReference type="EMBL" id="GAG78815.1"/>
    </source>
</evidence>
<comment type="caution">
    <text evidence="1">The sequence shown here is derived from an EMBL/GenBank/DDBJ whole genome shotgun (WGS) entry which is preliminary data.</text>
</comment>